<sequence>MKRPLTVLLTALAPVSWGTTYAVTTEFLPPDRPLFTGLVRALPAGLLLLALTRVLPRGAWWWKALVLGALNIGAFFPLLFVSAYRLPGGTAAVVGSVGPLFVVGLSVPLLGQRPAVRHLVTGAVAAVGVSLVVLKGAGALDPLGVLAAVASTASMSTGTVLTKRWGRPDGVGPLALAGWQLTAGGLLVAPVALLAEGAPPAFDGRALAGVVYLALANTAVAYWLWFRGIGRLGATQAGFLGPLSPLTAAVVGWAALGQALTPVQTAGMVLAFGATLAGQSGAAGPRPFRSAERTGRQGIRRGAQGLEDSVEGRRRPRSLADRCDHVADRSVGGQFPHHDALPAGRRGAGDQGDAHARLHHGQDGGPAGGRVALVRGEARGLAGAPGDVRPGAAATEDPRFGGEAGEGEAGRGGRRVVRRQGDVQRVGQQRKPGEAGVGRARCLGAEGQREADLPGD</sequence>
<comment type="similarity">
    <text evidence="2">Belongs to the EamA transporter family.</text>
</comment>
<dbReference type="PANTHER" id="PTHR32322:SF2">
    <property type="entry name" value="EAMA DOMAIN-CONTAINING PROTEIN"/>
    <property type="match status" value="1"/>
</dbReference>
<dbReference type="HOGENOM" id="CLU_033863_2_2_11"/>
<proteinExistence type="inferred from homology"/>
<dbReference type="SUPFAM" id="SSF103481">
    <property type="entry name" value="Multidrug resistance efflux transporter EmrE"/>
    <property type="match status" value="2"/>
</dbReference>
<dbReference type="Pfam" id="PF00892">
    <property type="entry name" value="EamA"/>
    <property type="match status" value="2"/>
</dbReference>
<feature type="transmembrane region" description="Helical" evidence="7">
    <location>
        <begin position="64"/>
        <end position="84"/>
    </location>
</feature>
<dbReference type="eggNOG" id="COG0697">
    <property type="taxonomic scope" value="Bacteria"/>
</dbReference>
<accession>S5VMN1</accession>
<feature type="compositionally biased region" description="Basic and acidic residues" evidence="6">
    <location>
        <begin position="352"/>
        <end position="362"/>
    </location>
</feature>
<dbReference type="PATRIC" id="fig|1214242.5.peg.2880"/>
<feature type="transmembrane region" description="Helical" evidence="7">
    <location>
        <begin position="206"/>
        <end position="225"/>
    </location>
</feature>
<dbReference type="InterPro" id="IPR000620">
    <property type="entry name" value="EamA_dom"/>
</dbReference>
<dbReference type="GO" id="GO:0016020">
    <property type="term" value="C:membrane"/>
    <property type="evidence" value="ECO:0007669"/>
    <property type="project" value="UniProtKB-SubCell"/>
</dbReference>
<evidence type="ECO:0000256" key="5">
    <source>
        <dbReference type="ARBA" id="ARBA00023136"/>
    </source>
</evidence>
<keyword evidence="5 7" id="KW-0472">Membrane</keyword>
<organism evidence="9 10">
    <name type="scientific">Streptomyces collinus (strain DSM 40733 / Tue 365)</name>
    <dbReference type="NCBI Taxonomy" id="1214242"/>
    <lineage>
        <taxon>Bacteria</taxon>
        <taxon>Bacillati</taxon>
        <taxon>Actinomycetota</taxon>
        <taxon>Actinomycetes</taxon>
        <taxon>Kitasatosporales</taxon>
        <taxon>Streptomycetaceae</taxon>
        <taxon>Streptomyces</taxon>
    </lineage>
</organism>
<evidence type="ECO:0000259" key="8">
    <source>
        <dbReference type="Pfam" id="PF00892"/>
    </source>
</evidence>
<evidence type="ECO:0000256" key="2">
    <source>
        <dbReference type="ARBA" id="ARBA00007362"/>
    </source>
</evidence>
<feature type="region of interest" description="Disordered" evidence="6">
    <location>
        <begin position="278"/>
        <end position="456"/>
    </location>
</feature>
<feature type="domain" description="EamA" evidence="8">
    <location>
        <begin position="6"/>
        <end position="133"/>
    </location>
</feature>
<evidence type="ECO:0000256" key="4">
    <source>
        <dbReference type="ARBA" id="ARBA00022989"/>
    </source>
</evidence>
<dbReference type="Proteomes" id="UP000015423">
    <property type="component" value="Chromosome"/>
</dbReference>
<protein>
    <recommendedName>
        <fullName evidence="8">EamA domain-containing protein</fullName>
    </recommendedName>
</protein>
<gene>
    <name evidence="9" type="ORF">B446_14060</name>
</gene>
<feature type="compositionally biased region" description="Basic and acidic residues" evidence="6">
    <location>
        <begin position="310"/>
        <end position="328"/>
    </location>
</feature>
<feature type="transmembrane region" description="Helical" evidence="7">
    <location>
        <begin position="237"/>
        <end position="256"/>
    </location>
</feature>
<keyword evidence="4 7" id="KW-1133">Transmembrane helix</keyword>
<keyword evidence="10" id="KW-1185">Reference proteome</keyword>
<feature type="transmembrane region" description="Helical" evidence="7">
    <location>
        <begin position="34"/>
        <end position="52"/>
    </location>
</feature>
<dbReference type="AlphaFoldDB" id="S5VMN1"/>
<feature type="transmembrane region" description="Helical" evidence="7">
    <location>
        <begin position="118"/>
        <end position="137"/>
    </location>
</feature>
<feature type="transmembrane region" description="Helical" evidence="7">
    <location>
        <begin position="174"/>
        <end position="194"/>
    </location>
</feature>
<comment type="subcellular location">
    <subcellularLocation>
        <location evidence="1">Membrane</location>
        <topology evidence="1">Multi-pass membrane protein</topology>
    </subcellularLocation>
</comment>
<dbReference type="InterPro" id="IPR050638">
    <property type="entry name" value="AA-Vitamin_Transporters"/>
</dbReference>
<evidence type="ECO:0000256" key="7">
    <source>
        <dbReference type="SAM" id="Phobius"/>
    </source>
</evidence>
<evidence type="ECO:0000313" key="10">
    <source>
        <dbReference type="Proteomes" id="UP000015423"/>
    </source>
</evidence>
<evidence type="ECO:0000256" key="6">
    <source>
        <dbReference type="SAM" id="MobiDB-lite"/>
    </source>
</evidence>
<keyword evidence="3 7" id="KW-0812">Transmembrane</keyword>
<name>S5VMN1_STRC3</name>
<dbReference type="KEGG" id="sci:B446_14060"/>
<evidence type="ECO:0000256" key="3">
    <source>
        <dbReference type="ARBA" id="ARBA00022692"/>
    </source>
</evidence>
<feature type="transmembrane region" description="Helical" evidence="7">
    <location>
        <begin position="90"/>
        <end position="111"/>
    </location>
</feature>
<reference evidence="9 10" key="2">
    <citation type="journal article" date="2013" name="J. Biotechnol.">
        <title>Complete genome sequence of the kirromycin producer Streptomyces collinus Tu 365 consisting of a linear chromosome and two linear plasmids.</title>
        <authorList>
            <person name="Ruckert C."/>
            <person name="Szczepanowski R."/>
            <person name="Albersmeier A."/>
            <person name="Goesmann A."/>
            <person name="Iftime D."/>
            <person name="Musiol E.M."/>
            <person name="Blin K."/>
            <person name="Wohlleben W."/>
            <person name="Puhler A."/>
            <person name="Kalinowski J."/>
            <person name="Weber T."/>
        </authorList>
    </citation>
    <scope>NUCLEOTIDE SEQUENCE [LARGE SCALE GENOMIC DNA]</scope>
    <source>
        <strain evidence="10">DSM 40733 / Tue 365</strain>
    </source>
</reference>
<dbReference type="EMBL" id="CP006259">
    <property type="protein sequence ID" value="AGS69630.1"/>
    <property type="molecule type" value="Genomic_DNA"/>
</dbReference>
<feature type="domain" description="EamA" evidence="8">
    <location>
        <begin position="143"/>
        <end position="276"/>
    </location>
</feature>
<reference evidence="10" key="1">
    <citation type="submission" date="2012-10" db="EMBL/GenBank/DDBJ databases">
        <title>The complete genome sequence of Streptomyces collinus Tu 365.</title>
        <authorList>
            <person name="Ruckert C."/>
            <person name="Szczepanowski R."/>
            <person name="Goesmann A."/>
            <person name="Pross E.K."/>
            <person name="Musiol E.M."/>
            <person name="Blin K."/>
            <person name="Wohlleben W."/>
            <person name="Puhler A."/>
            <person name="Weber T."/>
            <person name="Kalinowski J."/>
        </authorList>
    </citation>
    <scope>NUCLEOTIDE SEQUENCE [LARGE SCALE GENOMIC DNA]</scope>
    <source>
        <strain evidence="10">DSM 40733 / Tue 365</strain>
    </source>
</reference>
<evidence type="ECO:0000256" key="1">
    <source>
        <dbReference type="ARBA" id="ARBA00004141"/>
    </source>
</evidence>
<dbReference type="STRING" id="1214242.B446_14060"/>
<dbReference type="PANTHER" id="PTHR32322">
    <property type="entry name" value="INNER MEMBRANE TRANSPORTER"/>
    <property type="match status" value="1"/>
</dbReference>
<evidence type="ECO:0000313" key="9">
    <source>
        <dbReference type="EMBL" id="AGS69630.1"/>
    </source>
</evidence>
<feature type="compositionally biased region" description="Basic and acidic residues" evidence="6">
    <location>
        <begin position="447"/>
        <end position="456"/>
    </location>
</feature>
<dbReference type="InterPro" id="IPR037185">
    <property type="entry name" value="EmrE-like"/>
</dbReference>
<feature type="transmembrane region" description="Helical" evidence="7">
    <location>
        <begin position="143"/>
        <end position="162"/>
    </location>
</feature>